<keyword evidence="3" id="KW-1185">Reference proteome</keyword>
<name>A0ABU8SKH4_9LACO</name>
<feature type="region of interest" description="Disordered" evidence="1">
    <location>
        <begin position="122"/>
        <end position="146"/>
    </location>
</feature>
<dbReference type="EMBL" id="JAWMWH010000001">
    <property type="protein sequence ID" value="MEJ6399958.1"/>
    <property type="molecule type" value="Genomic_DNA"/>
</dbReference>
<evidence type="ECO:0000313" key="2">
    <source>
        <dbReference type="EMBL" id="MEJ6399958.1"/>
    </source>
</evidence>
<dbReference type="RefSeq" id="WP_339959788.1">
    <property type="nucleotide sequence ID" value="NZ_JAWMWH010000001.1"/>
</dbReference>
<accession>A0ABU8SKH4</accession>
<proteinExistence type="predicted"/>
<comment type="caution">
    <text evidence="2">The sequence shown here is derived from an EMBL/GenBank/DDBJ whole genome shotgun (WGS) entry which is preliminary data.</text>
</comment>
<evidence type="ECO:0000313" key="3">
    <source>
        <dbReference type="Proteomes" id="UP001370590"/>
    </source>
</evidence>
<protein>
    <recommendedName>
        <fullName evidence="4">Bro-N domain-containing protein</fullName>
    </recommendedName>
</protein>
<sequence length="233" mass="26402">MKDVIKYDPFNIGFDLLNIGFVFVKSNSENEEPFTTSDAIAKNAGVDEESVKSLARNNKGVSRFKIRKLHAKNGRPREIFIFNEQQAIFIITLLRNTSRVIKFKYNLSVAFVNTRKLLDSRKLSHEQSKPVSKSLGESIRDNPNMNGSHDYANLNKLIYKIALNTTTNQLRKQRNIPKGAVLADYLTVDEQQAVNKVKNAVIALNGLNMAYADIKNAITPKQYRLLEKVKGDE</sequence>
<reference evidence="2 3" key="1">
    <citation type="submission" date="2023-10" db="EMBL/GenBank/DDBJ databases">
        <title>Nicoliella lavandulae sp. nov. isolated from Lavandula angustifolia flowers.</title>
        <authorList>
            <person name="Alcantara C."/>
            <person name="Zuniga M."/>
            <person name="Landete J.M."/>
            <person name="Monedero V."/>
        </authorList>
    </citation>
    <scope>NUCLEOTIDE SEQUENCE [LARGE SCALE GENOMIC DNA]</scope>
    <source>
        <strain evidence="2 3">Es01</strain>
    </source>
</reference>
<evidence type="ECO:0008006" key="4">
    <source>
        <dbReference type="Google" id="ProtNLM"/>
    </source>
</evidence>
<dbReference type="Proteomes" id="UP001370590">
    <property type="component" value="Unassembled WGS sequence"/>
</dbReference>
<organism evidence="2 3">
    <name type="scientific">Nicoliella lavandulae</name>
    <dbReference type="NCBI Taxonomy" id="3082954"/>
    <lineage>
        <taxon>Bacteria</taxon>
        <taxon>Bacillati</taxon>
        <taxon>Bacillota</taxon>
        <taxon>Bacilli</taxon>
        <taxon>Lactobacillales</taxon>
        <taxon>Lactobacillaceae</taxon>
        <taxon>Nicoliella</taxon>
    </lineage>
</organism>
<evidence type="ECO:0000256" key="1">
    <source>
        <dbReference type="SAM" id="MobiDB-lite"/>
    </source>
</evidence>
<gene>
    <name evidence="2" type="ORF">R4146_02020</name>
</gene>